<dbReference type="GO" id="GO:0005975">
    <property type="term" value="P:carbohydrate metabolic process"/>
    <property type="evidence" value="ECO:0007669"/>
    <property type="project" value="UniProtKB-ARBA"/>
</dbReference>
<dbReference type="AlphaFoldDB" id="A0A3L7AWV6"/>
<dbReference type="Gene3D" id="2.60.40.10">
    <property type="entry name" value="Immunoglobulins"/>
    <property type="match status" value="1"/>
</dbReference>
<dbReference type="EMBL" id="RCUY01000002">
    <property type="protein sequence ID" value="RLP84038.1"/>
    <property type="molecule type" value="Genomic_DNA"/>
</dbReference>
<name>A0A3L7AWV6_9MICO</name>
<comment type="caution">
    <text evidence="2">The sequence shown here is derived from an EMBL/GenBank/DDBJ whole genome shotgun (WGS) entry which is preliminary data.</text>
</comment>
<protein>
    <submittedName>
        <fullName evidence="2">Uncharacterized protein</fullName>
    </submittedName>
</protein>
<evidence type="ECO:0000313" key="2">
    <source>
        <dbReference type="EMBL" id="RLP84038.1"/>
    </source>
</evidence>
<keyword evidence="1" id="KW-1133">Transmembrane helix</keyword>
<dbReference type="InterPro" id="IPR013783">
    <property type="entry name" value="Ig-like_fold"/>
</dbReference>
<evidence type="ECO:0000256" key="1">
    <source>
        <dbReference type="SAM" id="Phobius"/>
    </source>
</evidence>
<accession>A0A3L7AWV6</accession>
<evidence type="ECO:0000313" key="3">
    <source>
        <dbReference type="Proteomes" id="UP000269438"/>
    </source>
</evidence>
<keyword evidence="3" id="KW-1185">Reference proteome</keyword>
<sequence>MSTDPQQPAPGTEPVAAPEPVAAVAKESLFRRLFRTRSARIWTVAVLAALTGIALLGGPGTIAYLNDQASGPTATISAASGISATATATLDTITTGTSRTIVAAPGTGIVPGVRAQRIRFVVTAAPTNPVQTKISGTITATATDLGVTMYGRGALKIGAEGTAGCTVSGAQLSAGKITATLAQAPNTTLKPGASCTIDVTVAVPATADDGGDVARELRELKSSPLAAFKLDATLTQVPRSEERP</sequence>
<keyword evidence="1" id="KW-0472">Membrane</keyword>
<reference evidence="2 3" key="1">
    <citation type="submission" date="2018-10" db="EMBL/GenBank/DDBJ databases">
        <authorList>
            <person name="Li J."/>
        </authorList>
    </citation>
    <scope>NUCLEOTIDE SEQUENCE [LARGE SCALE GENOMIC DNA]</scope>
    <source>
        <strain evidence="2 3">JCM 11654</strain>
    </source>
</reference>
<dbReference type="OrthoDB" id="5116270at2"/>
<gene>
    <name evidence="2" type="ORF">D9V34_04355</name>
</gene>
<proteinExistence type="predicted"/>
<keyword evidence="1" id="KW-0812">Transmembrane</keyword>
<dbReference type="Proteomes" id="UP000269438">
    <property type="component" value="Unassembled WGS sequence"/>
</dbReference>
<dbReference type="RefSeq" id="WP_121687655.1">
    <property type="nucleotide sequence ID" value="NZ_RCUY01000002.1"/>
</dbReference>
<feature type="transmembrane region" description="Helical" evidence="1">
    <location>
        <begin position="41"/>
        <end position="65"/>
    </location>
</feature>
<organism evidence="2 3">
    <name type="scientific">Mycetocola lacteus</name>
    <dbReference type="NCBI Taxonomy" id="76637"/>
    <lineage>
        <taxon>Bacteria</taxon>
        <taxon>Bacillati</taxon>
        <taxon>Actinomycetota</taxon>
        <taxon>Actinomycetes</taxon>
        <taxon>Micrococcales</taxon>
        <taxon>Microbacteriaceae</taxon>
        <taxon>Mycetocola</taxon>
    </lineage>
</organism>